<protein>
    <submittedName>
        <fullName evidence="1">Uncharacterized protein</fullName>
    </submittedName>
</protein>
<dbReference type="RefSeq" id="WP_358477615.1">
    <property type="nucleotide sequence ID" value="NZ_JBEZAE010000012.1"/>
</dbReference>
<keyword evidence="2" id="KW-1185">Reference proteome</keyword>
<organism evidence="1 2">
    <name type="scientific">Streptomyces narbonensis</name>
    <dbReference type="NCBI Taxonomy" id="67333"/>
    <lineage>
        <taxon>Bacteria</taxon>
        <taxon>Bacillati</taxon>
        <taxon>Actinomycetota</taxon>
        <taxon>Actinomycetes</taxon>
        <taxon>Kitasatosporales</taxon>
        <taxon>Streptomycetaceae</taxon>
        <taxon>Streptomyces</taxon>
    </lineage>
</organism>
<proteinExistence type="predicted"/>
<evidence type="ECO:0000313" key="2">
    <source>
        <dbReference type="Proteomes" id="UP001551329"/>
    </source>
</evidence>
<reference evidence="1 2" key="1">
    <citation type="submission" date="2024-06" db="EMBL/GenBank/DDBJ databases">
        <title>The Natural Products Discovery Center: Release of the First 8490 Sequenced Strains for Exploring Actinobacteria Biosynthetic Diversity.</title>
        <authorList>
            <person name="Kalkreuter E."/>
            <person name="Kautsar S.A."/>
            <person name="Yang D."/>
            <person name="Bader C.D."/>
            <person name="Teijaro C.N."/>
            <person name="Fluegel L."/>
            <person name="Davis C.M."/>
            <person name="Simpson J.R."/>
            <person name="Lauterbach L."/>
            <person name="Steele A.D."/>
            <person name="Gui C."/>
            <person name="Meng S."/>
            <person name="Li G."/>
            <person name="Viehrig K."/>
            <person name="Ye F."/>
            <person name="Su P."/>
            <person name="Kiefer A.F."/>
            <person name="Nichols A."/>
            <person name="Cepeda A.J."/>
            <person name="Yan W."/>
            <person name="Fan B."/>
            <person name="Jiang Y."/>
            <person name="Adhikari A."/>
            <person name="Zheng C.-J."/>
            <person name="Schuster L."/>
            <person name="Cowan T.M."/>
            <person name="Smanski M.J."/>
            <person name="Chevrette M.G."/>
            <person name="De Carvalho L.P.S."/>
            <person name="Shen B."/>
        </authorList>
    </citation>
    <scope>NUCLEOTIDE SEQUENCE [LARGE SCALE GENOMIC DNA]</scope>
    <source>
        <strain evidence="1 2">NPDC045974</strain>
    </source>
</reference>
<gene>
    <name evidence="1" type="ORF">AB0A88_19515</name>
</gene>
<comment type="caution">
    <text evidence="1">The sequence shown here is derived from an EMBL/GenBank/DDBJ whole genome shotgun (WGS) entry which is preliminary data.</text>
</comment>
<sequence>MIQALAVLSAESADQLSWIDEHKVATDELALEFDDVFRMMTDVQQEDFLDAEALGKLQLIDAMLEEMSGGEHADRWSREALATDAGWRQVRTLARDLLVRLQGAWRLPLPEIHVVR</sequence>
<evidence type="ECO:0000313" key="1">
    <source>
        <dbReference type="EMBL" id="MEU7072311.1"/>
    </source>
</evidence>
<dbReference type="EMBL" id="JBEZAE010000012">
    <property type="protein sequence ID" value="MEU7072311.1"/>
    <property type="molecule type" value="Genomic_DNA"/>
</dbReference>
<accession>A0ABV3CBY9</accession>
<dbReference type="Proteomes" id="UP001551329">
    <property type="component" value="Unassembled WGS sequence"/>
</dbReference>
<name>A0ABV3CBY9_9ACTN</name>